<proteinExistence type="predicted"/>
<dbReference type="PANTHER" id="PTHR42756:SF1">
    <property type="entry name" value="TRANSCRIPTIONAL REPRESSOR OF EMRAB OPERON"/>
    <property type="match status" value="1"/>
</dbReference>
<keyword evidence="3" id="KW-0804">Transcription</keyword>
<protein>
    <submittedName>
        <fullName evidence="5">Transcriptional regulator</fullName>
    </submittedName>
</protein>
<keyword evidence="2" id="KW-0238">DNA-binding</keyword>
<dbReference type="PROSITE" id="PS50995">
    <property type="entry name" value="HTH_MARR_2"/>
    <property type="match status" value="1"/>
</dbReference>
<dbReference type="PRINTS" id="PR00598">
    <property type="entry name" value="HTHMARR"/>
</dbReference>
<dbReference type="SMART" id="SM00347">
    <property type="entry name" value="HTH_MARR"/>
    <property type="match status" value="1"/>
</dbReference>
<reference evidence="5 6" key="1">
    <citation type="submission" date="2019-11" db="EMBL/GenBank/DDBJ databases">
        <title>Comparative genomics of hydrocarbon-degrading Desulfosarcina strains.</title>
        <authorList>
            <person name="Watanabe M."/>
            <person name="Kojima H."/>
            <person name="Fukui M."/>
        </authorList>
    </citation>
    <scope>NUCLEOTIDE SEQUENCE [LARGE SCALE GENOMIC DNA]</scope>
    <source>
        <strain evidence="5 6">PP31</strain>
    </source>
</reference>
<accession>A0A5K7ZCZ1</accession>
<evidence type="ECO:0000256" key="1">
    <source>
        <dbReference type="ARBA" id="ARBA00023015"/>
    </source>
</evidence>
<dbReference type="EMBL" id="AP021875">
    <property type="protein sequence ID" value="BBO76324.1"/>
    <property type="molecule type" value="Genomic_DNA"/>
</dbReference>
<evidence type="ECO:0000256" key="3">
    <source>
        <dbReference type="ARBA" id="ARBA00023163"/>
    </source>
</evidence>
<evidence type="ECO:0000256" key="2">
    <source>
        <dbReference type="ARBA" id="ARBA00023125"/>
    </source>
</evidence>
<keyword evidence="1" id="KW-0805">Transcription regulation</keyword>
<dbReference type="GO" id="GO:0003700">
    <property type="term" value="F:DNA-binding transcription factor activity"/>
    <property type="evidence" value="ECO:0007669"/>
    <property type="project" value="InterPro"/>
</dbReference>
<dbReference type="Gene3D" id="1.10.10.10">
    <property type="entry name" value="Winged helix-like DNA-binding domain superfamily/Winged helix DNA-binding domain"/>
    <property type="match status" value="1"/>
</dbReference>
<dbReference type="OrthoDB" id="5521015at2"/>
<dbReference type="RefSeq" id="WP_155305160.1">
    <property type="nucleotide sequence ID" value="NZ_AP021875.1"/>
</dbReference>
<dbReference type="Pfam" id="PF01047">
    <property type="entry name" value="MarR"/>
    <property type="match status" value="1"/>
</dbReference>
<evidence type="ECO:0000259" key="4">
    <source>
        <dbReference type="PROSITE" id="PS50995"/>
    </source>
</evidence>
<evidence type="ECO:0000313" key="5">
    <source>
        <dbReference type="EMBL" id="BBO76324.1"/>
    </source>
</evidence>
<name>A0A5K7ZCZ1_9BACT</name>
<dbReference type="GO" id="GO:0003677">
    <property type="term" value="F:DNA binding"/>
    <property type="evidence" value="ECO:0007669"/>
    <property type="project" value="UniProtKB-KW"/>
</dbReference>
<dbReference type="PANTHER" id="PTHR42756">
    <property type="entry name" value="TRANSCRIPTIONAL REGULATOR, MARR"/>
    <property type="match status" value="1"/>
</dbReference>
<dbReference type="InterPro" id="IPR000835">
    <property type="entry name" value="HTH_MarR-typ"/>
</dbReference>
<dbReference type="SUPFAM" id="SSF46785">
    <property type="entry name" value="Winged helix' DNA-binding domain"/>
    <property type="match status" value="1"/>
</dbReference>
<dbReference type="InterPro" id="IPR036388">
    <property type="entry name" value="WH-like_DNA-bd_sf"/>
</dbReference>
<feature type="domain" description="HTH marR-type" evidence="4">
    <location>
        <begin position="1"/>
        <end position="133"/>
    </location>
</feature>
<dbReference type="AlphaFoldDB" id="A0A5K7ZCZ1"/>
<sequence length="135" mass="15560">MKTLSDLIIEFYEKLSSWEHSVVEGSGITLPQMHTIEILGVNDGIRMKDLAAKMGVTTGTLTVMIDNLEKKNLVERIPNPDDRRSYVIKLSPEGVDHYRRHSNFHLELTRECVSKFSDEEIQTFRSLLQEFISHI</sequence>
<keyword evidence="6" id="KW-1185">Reference proteome</keyword>
<dbReference type="InterPro" id="IPR036390">
    <property type="entry name" value="WH_DNA-bd_sf"/>
</dbReference>
<dbReference type="Proteomes" id="UP000427769">
    <property type="component" value="Chromosome"/>
</dbReference>
<gene>
    <name evidence="5" type="ORF">DSCW_37410</name>
</gene>
<dbReference type="KEGG" id="dwd:DSCW_37410"/>
<organism evidence="5 6">
    <name type="scientific">Desulfosarcina widdelii</name>
    <dbReference type="NCBI Taxonomy" id="947919"/>
    <lineage>
        <taxon>Bacteria</taxon>
        <taxon>Pseudomonadati</taxon>
        <taxon>Thermodesulfobacteriota</taxon>
        <taxon>Desulfobacteria</taxon>
        <taxon>Desulfobacterales</taxon>
        <taxon>Desulfosarcinaceae</taxon>
        <taxon>Desulfosarcina</taxon>
    </lineage>
</organism>
<evidence type="ECO:0000313" key="6">
    <source>
        <dbReference type="Proteomes" id="UP000427769"/>
    </source>
</evidence>